<dbReference type="EMBL" id="FZPH01000016">
    <property type="protein sequence ID" value="SNT64214.1"/>
    <property type="molecule type" value="Genomic_DNA"/>
</dbReference>
<dbReference type="RefSeq" id="WP_089254334.1">
    <property type="nucleotide sequence ID" value="NZ_FZPH01000016.1"/>
</dbReference>
<evidence type="ECO:0000259" key="1">
    <source>
        <dbReference type="Pfam" id="PF12867"/>
    </source>
</evidence>
<accession>A0A239PC28</accession>
<dbReference type="Proteomes" id="UP000198362">
    <property type="component" value="Unassembled WGS sequence"/>
</dbReference>
<protein>
    <submittedName>
        <fullName evidence="2">DinB superfamily protein</fullName>
    </submittedName>
</protein>
<organism evidence="2 3">
    <name type="scientific">Asanoa hainanensis</name>
    <dbReference type="NCBI Taxonomy" id="560556"/>
    <lineage>
        <taxon>Bacteria</taxon>
        <taxon>Bacillati</taxon>
        <taxon>Actinomycetota</taxon>
        <taxon>Actinomycetes</taxon>
        <taxon>Micromonosporales</taxon>
        <taxon>Micromonosporaceae</taxon>
        <taxon>Asanoa</taxon>
    </lineage>
</organism>
<proteinExistence type="predicted"/>
<evidence type="ECO:0000313" key="2">
    <source>
        <dbReference type="EMBL" id="SNT64214.1"/>
    </source>
</evidence>
<dbReference type="Pfam" id="PF12867">
    <property type="entry name" value="DinB_2"/>
    <property type="match status" value="1"/>
</dbReference>
<keyword evidence="3" id="KW-1185">Reference proteome</keyword>
<dbReference type="InterPro" id="IPR024775">
    <property type="entry name" value="DinB-like"/>
</dbReference>
<gene>
    <name evidence="2" type="ORF">SAMN05421812_116156</name>
</gene>
<dbReference type="OrthoDB" id="5022306at2"/>
<name>A0A239PC28_9ACTN</name>
<feature type="domain" description="DinB-like" evidence="1">
    <location>
        <begin position="21"/>
        <end position="172"/>
    </location>
</feature>
<dbReference type="InterPro" id="IPR034660">
    <property type="entry name" value="DinB/YfiT-like"/>
</dbReference>
<reference evidence="2 3" key="1">
    <citation type="submission" date="2017-06" db="EMBL/GenBank/DDBJ databases">
        <authorList>
            <person name="Kim H.J."/>
            <person name="Triplett B.A."/>
        </authorList>
    </citation>
    <scope>NUCLEOTIDE SEQUENCE [LARGE SCALE GENOMIC DNA]</scope>
    <source>
        <strain evidence="2 3">CGMCC 4.5593</strain>
    </source>
</reference>
<evidence type="ECO:0000313" key="3">
    <source>
        <dbReference type="Proteomes" id="UP000198362"/>
    </source>
</evidence>
<sequence>MGSGALIELFKDQLTFYWDNHLRPRLDGLTDDEYAWEPVPDAWTVRRGDDGRHRADGPWPEPGTPPPFTTIAWRIAHVAVNFHTRVSTFFASNEDGADMSDPRHVPDLPADATGALAFLDDVYGRWHTAIAALDADELARPLGPRGAYFAAEPMAALIVHVNRETMHHGGEIGVLRDLYRAGWCRPGVTG</sequence>
<dbReference type="Gene3D" id="1.20.120.450">
    <property type="entry name" value="dinb family like domain"/>
    <property type="match status" value="1"/>
</dbReference>
<dbReference type="SUPFAM" id="SSF109854">
    <property type="entry name" value="DinB/YfiT-like putative metalloenzymes"/>
    <property type="match status" value="1"/>
</dbReference>
<dbReference type="AlphaFoldDB" id="A0A239PC28"/>